<evidence type="ECO:0000313" key="9">
    <source>
        <dbReference type="Proteomes" id="UP001055439"/>
    </source>
</evidence>
<dbReference type="GO" id="GO:0008270">
    <property type="term" value="F:zinc ion binding"/>
    <property type="evidence" value="ECO:0007669"/>
    <property type="project" value="UniProtKB-KW"/>
</dbReference>
<dbReference type="InterPro" id="IPR000058">
    <property type="entry name" value="Znf_AN1"/>
</dbReference>
<keyword evidence="4" id="KW-0862">Zinc</keyword>
<evidence type="ECO:0000256" key="6">
    <source>
        <dbReference type="PROSITE-ProRule" id="PRU00449"/>
    </source>
</evidence>
<keyword evidence="2" id="KW-0479">Metal-binding</keyword>
<evidence type="ECO:0000256" key="3">
    <source>
        <dbReference type="ARBA" id="ARBA00022771"/>
    </source>
</evidence>
<dbReference type="AlphaFoldDB" id="A0A9E7JP74"/>
<dbReference type="PROSITE" id="PS51039">
    <property type="entry name" value="ZF_AN1"/>
    <property type="match status" value="1"/>
</dbReference>
<protein>
    <submittedName>
        <fullName evidence="8">Zinc finger A20 and AN1 domain-containing stress-associated protein</fullName>
    </submittedName>
</protein>
<proteinExistence type="predicted"/>
<feature type="domain" description="AN1-type" evidence="7">
    <location>
        <begin position="69"/>
        <end position="115"/>
    </location>
</feature>
<evidence type="ECO:0000259" key="7">
    <source>
        <dbReference type="PROSITE" id="PS51039"/>
    </source>
</evidence>
<reference evidence="8" key="1">
    <citation type="submission" date="2022-05" db="EMBL/GenBank/DDBJ databases">
        <title>The Musa troglodytarum L. genome provides insights into the mechanism of non-climacteric behaviour and enrichment of carotenoids.</title>
        <authorList>
            <person name="Wang J."/>
        </authorList>
    </citation>
    <scope>NUCLEOTIDE SEQUENCE</scope>
    <source>
        <tissue evidence="8">Leaf</tissue>
    </source>
</reference>
<accession>A0A9E7JP74</accession>
<name>A0A9E7JP74_9LILI</name>
<organism evidence="8 9">
    <name type="scientific">Musa troglodytarum</name>
    <name type="common">fe'i banana</name>
    <dbReference type="NCBI Taxonomy" id="320322"/>
    <lineage>
        <taxon>Eukaryota</taxon>
        <taxon>Viridiplantae</taxon>
        <taxon>Streptophyta</taxon>
        <taxon>Embryophyta</taxon>
        <taxon>Tracheophyta</taxon>
        <taxon>Spermatophyta</taxon>
        <taxon>Magnoliopsida</taxon>
        <taxon>Liliopsida</taxon>
        <taxon>Zingiberales</taxon>
        <taxon>Musaceae</taxon>
        <taxon>Musa</taxon>
    </lineage>
</organism>
<keyword evidence="5" id="KW-0346">Stress response</keyword>
<evidence type="ECO:0000256" key="4">
    <source>
        <dbReference type="ARBA" id="ARBA00022833"/>
    </source>
</evidence>
<evidence type="ECO:0000256" key="2">
    <source>
        <dbReference type="ARBA" id="ARBA00022723"/>
    </source>
</evidence>
<dbReference type="Gene3D" id="4.10.1110.10">
    <property type="entry name" value="AN1-like Zinc finger"/>
    <property type="match status" value="1"/>
</dbReference>
<dbReference type="EMBL" id="CP097504">
    <property type="protein sequence ID" value="URD87734.1"/>
    <property type="molecule type" value="Genomic_DNA"/>
</dbReference>
<dbReference type="PANTHER" id="PTHR10634">
    <property type="entry name" value="AN1-TYPE ZINC FINGER PROTEIN"/>
    <property type="match status" value="1"/>
</dbReference>
<dbReference type="FunFam" id="4.10.1110.10:FF:000001">
    <property type="entry name" value="Zinc finger AN1-type containing 6"/>
    <property type="match status" value="1"/>
</dbReference>
<evidence type="ECO:0000256" key="1">
    <source>
        <dbReference type="ARBA" id="ARBA00003732"/>
    </source>
</evidence>
<dbReference type="OrthoDB" id="428577at2759"/>
<comment type="function">
    <text evidence="1">May be involved in environmental stress response.</text>
</comment>
<dbReference type="Pfam" id="PF01428">
    <property type="entry name" value="zf-AN1"/>
    <property type="match status" value="1"/>
</dbReference>
<dbReference type="InterPro" id="IPR035896">
    <property type="entry name" value="AN1-like_Znf"/>
</dbReference>
<gene>
    <name evidence="8" type="ORF">MUK42_27773</name>
</gene>
<evidence type="ECO:0000256" key="5">
    <source>
        <dbReference type="ARBA" id="ARBA00023016"/>
    </source>
</evidence>
<dbReference type="PANTHER" id="PTHR10634:SF149">
    <property type="entry name" value="AN1-TYPE DOMAIN-CONTAINING PROTEIN-RELATED"/>
    <property type="match status" value="1"/>
</dbReference>
<feature type="non-terminal residue" evidence="8">
    <location>
        <position position="162"/>
    </location>
</feature>
<dbReference type="SMART" id="SM00154">
    <property type="entry name" value="ZnF_AN1"/>
    <property type="match status" value="1"/>
</dbReference>
<dbReference type="SUPFAM" id="SSF118310">
    <property type="entry name" value="AN1-like Zinc finger"/>
    <property type="match status" value="1"/>
</dbReference>
<keyword evidence="9" id="KW-1185">Reference proteome</keyword>
<dbReference type="Proteomes" id="UP001055439">
    <property type="component" value="Chromosome 2"/>
</dbReference>
<keyword evidence="3 6" id="KW-0863">Zinc-finger</keyword>
<evidence type="ECO:0000313" key="8">
    <source>
        <dbReference type="EMBL" id="URD87734.1"/>
    </source>
</evidence>
<sequence length="162" mass="18099">MTNNLCSKCYKDLVMKQKSIVTNPAEAEKTTSTPSSSVKIEPTVISSDEVDGLCDMKIVKDQVVDSCNKRPANRCFRCLKKVGLTGFKCRCENTFCSAHRFPEAHECSFDYKTAGRKAIAKENPVVKAEKIKKFKNSGEQPNGMDGWFVIATHKIAFDHRKG</sequence>
<dbReference type="InterPro" id="IPR050652">
    <property type="entry name" value="AN1_A20_ZnFinger"/>
</dbReference>
<dbReference type="Gene3D" id="1.20.5.4770">
    <property type="match status" value="1"/>
</dbReference>